<accession>A0A0B5IZ20</accession>
<feature type="compositionally biased region" description="Basic residues" evidence="3">
    <location>
        <begin position="275"/>
        <end position="288"/>
    </location>
</feature>
<dbReference type="InterPro" id="IPR016035">
    <property type="entry name" value="Acyl_Trfase/lysoPLipase"/>
</dbReference>
<evidence type="ECO:0000313" key="5">
    <source>
        <dbReference type="EMBL" id="AJF98128.1"/>
    </source>
</evidence>
<evidence type="ECO:0000256" key="1">
    <source>
        <dbReference type="ARBA" id="ARBA00023098"/>
    </source>
</evidence>
<feature type="short sequence motif" description="DGA/G" evidence="2">
    <location>
        <begin position="251"/>
        <end position="253"/>
    </location>
</feature>
<dbReference type="Pfam" id="PF01734">
    <property type="entry name" value="Patatin"/>
    <property type="match status" value="1"/>
</dbReference>
<name>A0A0B5IZ20_9VIRU</name>
<dbReference type="GO" id="GO:0016042">
    <property type="term" value="P:lipid catabolic process"/>
    <property type="evidence" value="ECO:0007669"/>
    <property type="project" value="UniProtKB-UniRule"/>
</dbReference>
<reference evidence="5 6" key="1">
    <citation type="journal article" date="2015" name="Parasitol. Res.">
        <title>Viruses in close associations with free-living amoebae.</title>
        <authorList>
            <person name="Scheid P."/>
        </authorList>
    </citation>
    <scope>NUCLEOTIDE SEQUENCE [LARGE SCALE GENOMIC DNA]</scope>
    <source>
        <strain evidence="5">KlaHel</strain>
    </source>
</reference>
<dbReference type="OrthoDB" id="40429at10239"/>
<keyword evidence="2" id="KW-0442">Lipid degradation</keyword>
<dbReference type="GO" id="GO:0016787">
    <property type="term" value="F:hydrolase activity"/>
    <property type="evidence" value="ECO:0007669"/>
    <property type="project" value="UniProtKB-UniRule"/>
</dbReference>
<dbReference type="Gene3D" id="3.40.1090.10">
    <property type="entry name" value="Cytosolic phospholipase A2 catalytic domain"/>
    <property type="match status" value="2"/>
</dbReference>
<feature type="active site" description="Nucleophile" evidence="2">
    <location>
        <position position="116"/>
    </location>
</feature>
<feature type="active site" description="Proton acceptor" evidence="2">
    <location>
        <position position="251"/>
    </location>
</feature>
<dbReference type="PROSITE" id="PS51635">
    <property type="entry name" value="PNPLA"/>
    <property type="match status" value="1"/>
</dbReference>
<dbReference type="SUPFAM" id="SSF52151">
    <property type="entry name" value="FabD/lysophospholipase-like"/>
    <property type="match status" value="1"/>
</dbReference>
<sequence>MRRVADADTRTNPPTAAATDGNGAHARSTSRPQEDGVATDGDGRWDRAPPRPRHPPSMTGDIARLTRCRYLAFGAGAFKGVALVAALRALDGVDRVAPGSDGRGLFARIKGAAGTSIGSAIALAAVCRMPIERLAAVARDPKTWSLDGALADADILRLVERRGLCSHDVLYRTIHHFMDTMGLPRDIDLAALHARTGRVFVCNATDADDLTPVYLSHTTAPHMRVADALCASMCVPGLVEPFEWCGRSLVDGAWWPTTFPTCFPKTSPWASPSRRASRAPRTSPRRPTRPLDRSAAAQRPGAPVMGAHSTRAPTAWPGRWVSCRASAIWPMRRAPVACGARRDRLRDAPAAPHGVALPRDQRRHCGHVGLWQARHGGLSLARGLCHVRPGLCGDRGAGARAQSSPMRRGRGSGPNPSLAVPVFSVPLSPLSFSF</sequence>
<keyword evidence="1 2" id="KW-0443">Lipid metabolism</keyword>
<evidence type="ECO:0000256" key="2">
    <source>
        <dbReference type="PROSITE-ProRule" id="PRU01161"/>
    </source>
</evidence>
<evidence type="ECO:0000313" key="6">
    <source>
        <dbReference type="Proteomes" id="UP000202511"/>
    </source>
</evidence>
<feature type="short sequence motif" description="GXSXG" evidence="2">
    <location>
        <begin position="114"/>
        <end position="118"/>
    </location>
</feature>
<organism evidence="5 6">
    <name type="scientific">Pandoravirus inopinatum</name>
    <dbReference type="NCBI Taxonomy" id="1605721"/>
    <lineage>
        <taxon>Viruses</taxon>
        <taxon>Pandoravirus</taxon>
    </lineage>
</organism>
<proteinExistence type="predicted"/>
<dbReference type="KEGG" id="vg:23463045"/>
<feature type="region of interest" description="Disordered" evidence="3">
    <location>
        <begin position="395"/>
        <end position="415"/>
    </location>
</feature>
<dbReference type="GeneID" id="23463045"/>
<dbReference type="EMBL" id="KP136319">
    <property type="protein sequence ID" value="AJF98128.1"/>
    <property type="molecule type" value="Genomic_DNA"/>
</dbReference>
<feature type="domain" description="PNPLA" evidence="4">
    <location>
        <begin position="71"/>
        <end position="265"/>
    </location>
</feature>
<evidence type="ECO:0000259" key="4">
    <source>
        <dbReference type="PROSITE" id="PS51635"/>
    </source>
</evidence>
<protein>
    <submittedName>
        <fullName evidence="5">Patatin-like phospholipase</fullName>
    </submittedName>
</protein>
<comment type="caution">
    <text evidence="2">Lacks conserved residue(s) required for the propagation of feature annotation.</text>
</comment>
<feature type="region of interest" description="Disordered" evidence="3">
    <location>
        <begin position="1"/>
        <end position="60"/>
    </location>
</feature>
<dbReference type="RefSeq" id="YP_009120363.1">
    <property type="nucleotide sequence ID" value="NC_026440.1"/>
</dbReference>
<keyword evidence="2" id="KW-0378">Hydrolase</keyword>
<evidence type="ECO:0000256" key="3">
    <source>
        <dbReference type="SAM" id="MobiDB-lite"/>
    </source>
</evidence>
<dbReference type="Proteomes" id="UP000202511">
    <property type="component" value="Segment"/>
</dbReference>
<feature type="region of interest" description="Disordered" evidence="3">
    <location>
        <begin position="266"/>
        <end position="311"/>
    </location>
</feature>
<dbReference type="InterPro" id="IPR002641">
    <property type="entry name" value="PNPLA_dom"/>
</dbReference>